<dbReference type="InterPro" id="IPR013498">
    <property type="entry name" value="Topo_IA_Znf"/>
</dbReference>
<dbReference type="SUPFAM" id="SSF52980">
    <property type="entry name" value="Restriction endonuclease-like"/>
    <property type="match status" value="1"/>
</dbReference>
<dbReference type="Pfam" id="PF04471">
    <property type="entry name" value="Mrr_cat"/>
    <property type="match status" value="1"/>
</dbReference>
<dbReference type="Pfam" id="PF01396">
    <property type="entry name" value="Zn_ribbon_Top1"/>
    <property type="match status" value="1"/>
</dbReference>
<feature type="domain" description="DNA topoisomerase type IA zn finger" evidence="2">
    <location>
        <begin position="243"/>
        <end position="278"/>
    </location>
</feature>
<dbReference type="Gene3D" id="3.40.1350.10">
    <property type="match status" value="1"/>
</dbReference>
<dbReference type="GO" id="GO:0003677">
    <property type="term" value="F:DNA binding"/>
    <property type="evidence" value="ECO:0007669"/>
    <property type="project" value="InterPro"/>
</dbReference>
<evidence type="ECO:0000259" key="3">
    <source>
        <dbReference type="Pfam" id="PF04471"/>
    </source>
</evidence>
<dbReference type="InterPro" id="IPR011335">
    <property type="entry name" value="Restrct_endonuc-II-like"/>
</dbReference>
<dbReference type="SUPFAM" id="SSF57783">
    <property type="entry name" value="Zinc beta-ribbon"/>
    <property type="match status" value="1"/>
</dbReference>
<keyword evidence="1" id="KW-0472">Membrane</keyword>
<keyword evidence="1" id="KW-1133">Transmembrane helix</keyword>
<evidence type="ECO:0000313" key="5">
    <source>
        <dbReference type="Proteomes" id="UP000323164"/>
    </source>
</evidence>
<keyword evidence="4" id="KW-0255">Endonuclease</keyword>
<dbReference type="Proteomes" id="UP000323164">
    <property type="component" value="Unassembled WGS sequence"/>
</dbReference>
<dbReference type="GO" id="GO:0009307">
    <property type="term" value="P:DNA restriction-modification system"/>
    <property type="evidence" value="ECO:0007669"/>
    <property type="project" value="InterPro"/>
</dbReference>
<dbReference type="InterPro" id="IPR007560">
    <property type="entry name" value="Restrct_endonuc_IV_Mrr"/>
</dbReference>
<dbReference type="PANTHER" id="PTHR30015">
    <property type="entry name" value="MRR RESTRICTION SYSTEM PROTEIN"/>
    <property type="match status" value="1"/>
</dbReference>
<dbReference type="AlphaFoldDB" id="A0A5D8YW07"/>
<dbReference type="EMBL" id="VTRV01000156">
    <property type="protein sequence ID" value="TZF86868.1"/>
    <property type="molecule type" value="Genomic_DNA"/>
</dbReference>
<dbReference type="InterPro" id="IPR052906">
    <property type="entry name" value="Type_IV_Methyl-Rstrct_Enzyme"/>
</dbReference>
<evidence type="ECO:0000313" key="4">
    <source>
        <dbReference type="EMBL" id="TZF86868.1"/>
    </source>
</evidence>
<dbReference type="OrthoDB" id="5782056at2"/>
<reference evidence="4 5" key="1">
    <citation type="submission" date="2019-08" db="EMBL/GenBank/DDBJ databases">
        <title>Draft genome sequence of Lysobacter sp. UKS-15.</title>
        <authorList>
            <person name="Im W.-T."/>
        </authorList>
    </citation>
    <scope>NUCLEOTIDE SEQUENCE [LARGE SCALE GENOMIC DNA]</scope>
    <source>
        <strain evidence="4 5">UKS-15</strain>
    </source>
</reference>
<feature type="domain" description="Restriction endonuclease type IV Mrr" evidence="3">
    <location>
        <begin position="98"/>
        <end position="208"/>
    </location>
</feature>
<dbReference type="RefSeq" id="WP_149353542.1">
    <property type="nucleotide sequence ID" value="NZ_VTRV01000156.1"/>
</dbReference>
<keyword evidence="5" id="KW-1185">Reference proteome</keyword>
<evidence type="ECO:0000256" key="1">
    <source>
        <dbReference type="SAM" id="Phobius"/>
    </source>
</evidence>
<feature type="transmembrane region" description="Helical" evidence="1">
    <location>
        <begin position="58"/>
        <end position="79"/>
    </location>
</feature>
<sequence length="280" mass="30193">MVRRKESALDVLAALPWQIGIALGVAGYWFVRHGAAKVFHASGGPIAEGMTRGFETDALAPLAWMVLAVCWIGAAASYIRRLQRARLLATRSDLASIAALDWRQFEQLVGEAFRRQGYAVEETGQGGADGGVDLILRRAGSRTLVQCKQWRQRQVNVSTVREMWGLLAHHGADAIKIVCVGGYTDDARRFAHGKAIDLITGSDLVTMIAAAQNRVATSTTFGAASDNPSAASTDIGATAAKPTCPRCSTDMALRTNRQNGEQFWGCSRYPQCRGTRALQG</sequence>
<feature type="transmembrane region" description="Helical" evidence="1">
    <location>
        <begin position="12"/>
        <end position="31"/>
    </location>
</feature>
<keyword evidence="4" id="KW-0540">Nuclease</keyword>
<keyword evidence="1" id="KW-0812">Transmembrane</keyword>
<gene>
    <name evidence="4" type="ORF">FW784_11815</name>
</gene>
<proteinExistence type="predicted"/>
<dbReference type="GO" id="GO:0003916">
    <property type="term" value="F:DNA topoisomerase activity"/>
    <property type="evidence" value="ECO:0007669"/>
    <property type="project" value="InterPro"/>
</dbReference>
<name>A0A5D8YW07_9GAMM</name>
<organism evidence="4 5">
    <name type="scientific">Cognatilysobacter lacus</name>
    <dbReference type="NCBI Taxonomy" id="1643323"/>
    <lineage>
        <taxon>Bacteria</taxon>
        <taxon>Pseudomonadati</taxon>
        <taxon>Pseudomonadota</taxon>
        <taxon>Gammaproteobacteria</taxon>
        <taxon>Lysobacterales</taxon>
        <taxon>Lysobacteraceae</taxon>
        <taxon>Cognatilysobacter</taxon>
    </lineage>
</organism>
<comment type="caution">
    <text evidence="4">The sequence shown here is derived from an EMBL/GenBank/DDBJ whole genome shotgun (WGS) entry which is preliminary data.</text>
</comment>
<dbReference type="GO" id="GO:0006265">
    <property type="term" value="P:DNA topological change"/>
    <property type="evidence" value="ECO:0007669"/>
    <property type="project" value="InterPro"/>
</dbReference>
<dbReference type="GO" id="GO:0015666">
    <property type="term" value="F:restriction endodeoxyribonuclease activity"/>
    <property type="evidence" value="ECO:0007669"/>
    <property type="project" value="TreeGrafter"/>
</dbReference>
<protein>
    <submittedName>
        <fullName evidence="4">Restriction endonuclease</fullName>
    </submittedName>
</protein>
<dbReference type="InterPro" id="IPR011856">
    <property type="entry name" value="tRNA_endonuc-like_dom_sf"/>
</dbReference>
<dbReference type="GO" id="GO:0005694">
    <property type="term" value="C:chromosome"/>
    <property type="evidence" value="ECO:0007669"/>
    <property type="project" value="InterPro"/>
</dbReference>
<accession>A0A5D8YW07</accession>
<dbReference type="PANTHER" id="PTHR30015:SF7">
    <property type="entry name" value="TYPE IV METHYL-DIRECTED RESTRICTION ENZYME ECOKMRR"/>
    <property type="match status" value="1"/>
</dbReference>
<evidence type="ECO:0000259" key="2">
    <source>
        <dbReference type="Pfam" id="PF01396"/>
    </source>
</evidence>
<keyword evidence="4" id="KW-0378">Hydrolase</keyword>
<dbReference type="Gene3D" id="3.30.65.10">
    <property type="entry name" value="Bacterial Topoisomerase I, domain 1"/>
    <property type="match status" value="1"/>
</dbReference>